<reference evidence="1 2" key="1">
    <citation type="journal article" date="2021" name="BMC Genomics">
        <title>Datura genome reveals duplications of psychoactive alkaloid biosynthetic genes and high mutation rate following tissue culture.</title>
        <authorList>
            <person name="Rajewski A."/>
            <person name="Carter-House D."/>
            <person name="Stajich J."/>
            <person name="Litt A."/>
        </authorList>
    </citation>
    <scope>NUCLEOTIDE SEQUENCE [LARGE SCALE GENOMIC DNA]</scope>
    <source>
        <strain evidence="1">AR-01</strain>
    </source>
</reference>
<organism evidence="1 2">
    <name type="scientific">Datura stramonium</name>
    <name type="common">Jimsonweed</name>
    <name type="synonym">Common thornapple</name>
    <dbReference type="NCBI Taxonomy" id="4076"/>
    <lineage>
        <taxon>Eukaryota</taxon>
        <taxon>Viridiplantae</taxon>
        <taxon>Streptophyta</taxon>
        <taxon>Embryophyta</taxon>
        <taxon>Tracheophyta</taxon>
        <taxon>Spermatophyta</taxon>
        <taxon>Magnoliopsida</taxon>
        <taxon>eudicotyledons</taxon>
        <taxon>Gunneridae</taxon>
        <taxon>Pentapetalae</taxon>
        <taxon>asterids</taxon>
        <taxon>lamiids</taxon>
        <taxon>Solanales</taxon>
        <taxon>Solanaceae</taxon>
        <taxon>Solanoideae</taxon>
        <taxon>Datureae</taxon>
        <taxon>Datura</taxon>
    </lineage>
</organism>
<dbReference type="Proteomes" id="UP000823775">
    <property type="component" value="Unassembled WGS sequence"/>
</dbReference>
<proteinExistence type="predicted"/>
<feature type="non-terminal residue" evidence="1">
    <location>
        <position position="94"/>
    </location>
</feature>
<evidence type="ECO:0000313" key="2">
    <source>
        <dbReference type="Proteomes" id="UP000823775"/>
    </source>
</evidence>
<sequence>MEIEVADKGLKRHRKCTRGASSLAAKKEAKYSLENWFDKGHLAPEFPAIRDKVREWGLGYIFAELEECNLTLVREFYDNWDTSYGEKMNLRSGV</sequence>
<comment type="caution">
    <text evidence="1">The sequence shown here is derived from an EMBL/GenBank/DDBJ whole genome shotgun (WGS) entry which is preliminary data.</text>
</comment>
<evidence type="ECO:0000313" key="1">
    <source>
        <dbReference type="EMBL" id="MCD9639486.1"/>
    </source>
</evidence>
<keyword evidence="2" id="KW-1185">Reference proteome</keyword>
<protein>
    <submittedName>
        <fullName evidence="1">Uncharacterized protein</fullName>
    </submittedName>
</protein>
<dbReference type="EMBL" id="JACEIK010002926">
    <property type="protein sequence ID" value="MCD9639486.1"/>
    <property type="molecule type" value="Genomic_DNA"/>
</dbReference>
<name>A0ABS8UZ25_DATST</name>
<gene>
    <name evidence="1" type="ORF">HAX54_024057</name>
</gene>
<accession>A0ABS8UZ25</accession>